<protein>
    <submittedName>
        <fullName evidence="1">Uncharacterized protein</fullName>
    </submittedName>
</protein>
<gene>
    <name evidence="1" type="ORF">K1T71_012097</name>
</gene>
<evidence type="ECO:0000313" key="1">
    <source>
        <dbReference type="EMBL" id="KAJ0172124.1"/>
    </source>
</evidence>
<reference evidence="1 2" key="1">
    <citation type="journal article" date="2021" name="Front. Genet.">
        <title>Chromosome-Level Genome Assembly Reveals Significant Gene Expansion in the Toll and IMD Signaling Pathways of Dendrolimus kikuchii.</title>
        <authorList>
            <person name="Zhou J."/>
            <person name="Wu P."/>
            <person name="Xiong Z."/>
            <person name="Liu N."/>
            <person name="Zhao N."/>
            <person name="Ji M."/>
            <person name="Qiu Y."/>
            <person name="Yang B."/>
        </authorList>
    </citation>
    <scope>NUCLEOTIDE SEQUENCE [LARGE SCALE GENOMIC DNA]</scope>
    <source>
        <strain evidence="1">Ann1</strain>
    </source>
</reference>
<comment type="caution">
    <text evidence="1">The sequence shown here is derived from an EMBL/GenBank/DDBJ whole genome shotgun (WGS) entry which is preliminary data.</text>
</comment>
<sequence>MNKLLSYLYLILHLCSAYKVLVVFPYPGKSHGILGDAYVRLLLEAGYEVTYITHAGYKTPHPKLQQVDVSSNKFGLEKSLDFKKLIEKEINLLDMWTLHEVMHEIAQDALMHENVQKFLMETTNEYDVVIGEWLYTELYSGFATVFKCPFIWSSAMEPHPIAMDLIDEIPNPAYNPDHLSPAVPPFSFIERATELLRIIDYKIIRWFSAAKEEETFKAAFGPALAKRGIPLPTFQEVKYNGSLMLGNLHISTGLPTRLPQNYISIVGYHINSKITPLPDNLQKIMDTAQHGVIYFSMGTMMKSKTLPDELKRDFLNMFSKLKQTVIWKFEENLPNLPKNVHIVQWAPQQSILDHPNCILFVTHGGLLSTTESIYYGVPIIGIPLFGDQFVNIQTYVTKGFAKKVDVGYDTPAKLKEAIDEILADPKYKKKAKELSIIYHHRTVTPGAELIHWVEHDKKEQKSKRAKEQKSKRAKEQKSKRAKEQKSKRAKEQKSKRAKEQKSKRAKEQKSKRAKEQKSKRAKEQKSKRAKEQKSKRAKEQKSKRAKEQKSKRAKEQKSKRAKEQKSKRAKEQKSKRAKEQKSKRAKEQKSKRAKEQKSKRAKEQKSKRAKEQKSKRAKEQKSKRAKEQKSKRAKEQKSKRAKEQKGKRAKGQKGKRAKGQKGKRAKGQKGKRAKGQKGKRAKGQKGKRAKGQKGKRAKGQKGKRAKGQKGKRAKGQKGKRAKGQKGKRAKGQKGKRAKGQKGKRAKGQKGKRAKGQKGKRAKGQKGKRAKGQKGKRTKRTK</sequence>
<proteinExistence type="predicted"/>
<dbReference type="Proteomes" id="UP000824533">
    <property type="component" value="Linkage Group LG22"/>
</dbReference>
<evidence type="ECO:0000313" key="2">
    <source>
        <dbReference type="Proteomes" id="UP000824533"/>
    </source>
</evidence>
<dbReference type="EMBL" id="CM034408">
    <property type="protein sequence ID" value="KAJ0172124.1"/>
    <property type="molecule type" value="Genomic_DNA"/>
</dbReference>
<keyword evidence="2" id="KW-1185">Reference proteome</keyword>
<organism evidence="1 2">
    <name type="scientific">Dendrolimus kikuchii</name>
    <dbReference type="NCBI Taxonomy" id="765133"/>
    <lineage>
        <taxon>Eukaryota</taxon>
        <taxon>Metazoa</taxon>
        <taxon>Ecdysozoa</taxon>
        <taxon>Arthropoda</taxon>
        <taxon>Hexapoda</taxon>
        <taxon>Insecta</taxon>
        <taxon>Pterygota</taxon>
        <taxon>Neoptera</taxon>
        <taxon>Endopterygota</taxon>
        <taxon>Lepidoptera</taxon>
        <taxon>Glossata</taxon>
        <taxon>Ditrysia</taxon>
        <taxon>Bombycoidea</taxon>
        <taxon>Lasiocampidae</taxon>
        <taxon>Dendrolimus</taxon>
    </lineage>
</organism>
<name>A0ACC1CKK6_9NEOP</name>
<accession>A0ACC1CKK6</accession>